<keyword evidence="2" id="KW-0132">Cell division</keyword>
<organism evidence="8 9">
    <name type="scientific">Theobroma cacao</name>
    <name type="common">Cacao</name>
    <name type="synonym">Cocoa</name>
    <dbReference type="NCBI Taxonomy" id="3641"/>
    <lineage>
        <taxon>Eukaryota</taxon>
        <taxon>Viridiplantae</taxon>
        <taxon>Streptophyta</taxon>
        <taxon>Embryophyta</taxon>
        <taxon>Tracheophyta</taxon>
        <taxon>Spermatophyta</taxon>
        <taxon>Magnoliopsida</taxon>
        <taxon>eudicotyledons</taxon>
        <taxon>Gunneridae</taxon>
        <taxon>Pentapetalae</taxon>
        <taxon>rosids</taxon>
        <taxon>malvids</taxon>
        <taxon>Malvales</taxon>
        <taxon>Malvaceae</taxon>
        <taxon>Byttnerioideae</taxon>
        <taxon>Theobroma</taxon>
    </lineage>
</organism>
<gene>
    <name evidence="8" type="ORF">TCM_000690</name>
</gene>
<dbReference type="AlphaFoldDB" id="A0A061DGR5"/>
<proteinExistence type="inferred from homology"/>
<dbReference type="Pfam" id="PF02984">
    <property type="entry name" value="Cyclin_C"/>
    <property type="match status" value="1"/>
</dbReference>
<comment type="similarity">
    <text evidence="1">Belongs to the cyclin family. Cyclin D subfamily.</text>
</comment>
<dbReference type="GO" id="GO:0000307">
    <property type="term" value="C:cyclin-dependent protein kinase holoenzyme complex"/>
    <property type="evidence" value="ECO:0000318"/>
    <property type="project" value="GO_Central"/>
</dbReference>
<dbReference type="Gene3D" id="1.10.472.10">
    <property type="entry name" value="Cyclin-like"/>
    <property type="match status" value="2"/>
</dbReference>
<dbReference type="GO" id="GO:0048316">
    <property type="term" value="P:seed development"/>
    <property type="evidence" value="ECO:0007669"/>
    <property type="project" value="UniProtKB-ARBA"/>
</dbReference>
<dbReference type="GO" id="GO:0005737">
    <property type="term" value="C:cytoplasm"/>
    <property type="evidence" value="ECO:0000318"/>
    <property type="project" value="GO_Central"/>
</dbReference>
<dbReference type="GO" id="GO:0016538">
    <property type="term" value="F:cyclin-dependent protein serine/threonine kinase regulator activity"/>
    <property type="evidence" value="ECO:0000318"/>
    <property type="project" value="GO_Central"/>
</dbReference>
<dbReference type="PROSITE" id="PS00292">
    <property type="entry name" value="CYCLINS"/>
    <property type="match status" value="1"/>
</dbReference>
<dbReference type="STRING" id="3641.A0A061DGR5"/>
<dbReference type="InterPro" id="IPR039361">
    <property type="entry name" value="Cyclin"/>
</dbReference>
<dbReference type="InterPro" id="IPR036915">
    <property type="entry name" value="Cyclin-like_sf"/>
</dbReference>
<evidence type="ECO:0000256" key="4">
    <source>
        <dbReference type="ARBA" id="ARBA00023306"/>
    </source>
</evidence>
<evidence type="ECO:0000259" key="7">
    <source>
        <dbReference type="SMART" id="SM01332"/>
    </source>
</evidence>
<dbReference type="SUPFAM" id="SSF47954">
    <property type="entry name" value="Cyclin-like"/>
    <property type="match status" value="2"/>
</dbReference>
<dbReference type="SMART" id="SM01332">
    <property type="entry name" value="Cyclin_C"/>
    <property type="match status" value="1"/>
</dbReference>
<dbReference type="FunFam" id="1.10.472.10:FF:000060">
    <property type="entry name" value="D6-type cyclin"/>
    <property type="match status" value="1"/>
</dbReference>
<evidence type="ECO:0000313" key="9">
    <source>
        <dbReference type="Proteomes" id="UP000026915"/>
    </source>
</evidence>
<name>A0A061DGR5_THECC</name>
<dbReference type="eggNOG" id="KOG0656">
    <property type="taxonomic scope" value="Eukaryota"/>
</dbReference>
<keyword evidence="4" id="KW-0131">Cell cycle</keyword>
<evidence type="ECO:0000256" key="1">
    <source>
        <dbReference type="ARBA" id="ARBA00009065"/>
    </source>
</evidence>
<sequence length="452" mass="52063">MALQEEETQQIQSPPLILDGLYCEEEDLGECSFEENGSQICGETVKKEAFLPLFFIEHDLFWEDDALLSLMSKEKETHLGYIAVNSDESLVLARKEALEWIFKVKALYAFNALTIVLAVNYFDRFISSLKFQKDKPWMGQLAAVACLSLAAKVEETQVPLLLDLQVEESKYVFDSKTIQRMELLVLSTLQWRMNPVTPISFFDHITRRLGLRTHLHWEFLRRCERLLLFLIADSRFMLYIPSILAAATMLHVIKEVEPCHYLEYQKQLIGVLKTCEDKVNACYKLILGLLESHCKGNEGHKRKHRSIPSSPNDVIDVSFSCDSSDDSWAMTSSVSSSPQPLFKRSRAQDQQMRLPSLNRIDIYWCDSNLVRNLLCLNSWTILNLKFLCSLTYLLHGWCYVLSLVERGIIPTGQKTQELMALRLSGLTSHRIPTKCLKLQTELPHIHLTWRTP</sequence>
<dbReference type="InterPro" id="IPR004367">
    <property type="entry name" value="Cyclin_C-dom"/>
</dbReference>
<evidence type="ECO:0000259" key="6">
    <source>
        <dbReference type="SMART" id="SM00385"/>
    </source>
</evidence>
<feature type="domain" description="Cyclin-like" evidence="6">
    <location>
        <begin position="99"/>
        <end position="187"/>
    </location>
</feature>
<dbReference type="FunCoup" id="A0A061DGR5">
    <property type="interactions" value="893"/>
</dbReference>
<dbReference type="Gramene" id="EOX91540">
    <property type="protein sequence ID" value="EOX91540"/>
    <property type="gene ID" value="TCM_000690"/>
</dbReference>
<dbReference type="InterPro" id="IPR006671">
    <property type="entry name" value="Cyclin_N"/>
</dbReference>
<evidence type="ECO:0000256" key="2">
    <source>
        <dbReference type="ARBA" id="ARBA00022618"/>
    </source>
</evidence>
<feature type="domain" description="Cyclin C-terminal" evidence="7">
    <location>
        <begin position="196"/>
        <end position="323"/>
    </location>
</feature>
<dbReference type="OMA" id="WISKVCG"/>
<dbReference type="Proteomes" id="UP000026915">
    <property type="component" value="Chromosome 1"/>
</dbReference>
<evidence type="ECO:0000256" key="5">
    <source>
        <dbReference type="RuleBase" id="RU000383"/>
    </source>
</evidence>
<dbReference type="CDD" id="cd20544">
    <property type="entry name" value="CYCLIN_AtCycD-like_rpt2"/>
    <property type="match status" value="1"/>
</dbReference>
<dbReference type="GO" id="GO:0051301">
    <property type="term" value="P:cell division"/>
    <property type="evidence" value="ECO:0007669"/>
    <property type="project" value="UniProtKB-KW"/>
</dbReference>
<dbReference type="GO" id="GO:0000082">
    <property type="term" value="P:G1/S transition of mitotic cell cycle"/>
    <property type="evidence" value="ECO:0000318"/>
    <property type="project" value="GO_Central"/>
</dbReference>
<dbReference type="EMBL" id="CM001879">
    <property type="protein sequence ID" value="EOX91540.1"/>
    <property type="molecule type" value="Genomic_DNA"/>
</dbReference>
<evidence type="ECO:0000313" key="8">
    <source>
        <dbReference type="EMBL" id="EOX91540.1"/>
    </source>
</evidence>
<dbReference type="FunFam" id="1.10.472.10:FF:000070">
    <property type="entry name" value="CYCLIN D32"/>
    <property type="match status" value="1"/>
</dbReference>
<dbReference type="GO" id="GO:0010444">
    <property type="term" value="P:guard mother cell differentiation"/>
    <property type="evidence" value="ECO:0007669"/>
    <property type="project" value="UniProtKB-ARBA"/>
</dbReference>
<evidence type="ECO:0000256" key="3">
    <source>
        <dbReference type="ARBA" id="ARBA00023127"/>
    </source>
</evidence>
<accession>A0A061DGR5</accession>
<dbReference type="GO" id="GO:0005634">
    <property type="term" value="C:nucleus"/>
    <property type="evidence" value="ECO:0000318"/>
    <property type="project" value="GO_Central"/>
</dbReference>
<dbReference type="CDD" id="cd20543">
    <property type="entry name" value="CYCLIN_AtCycD-like_rpt1"/>
    <property type="match status" value="1"/>
</dbReference>
<dbReference type="Pfam" id="PF00134">
    <property type="entry name" value="Cyclin_N"/>
    <property type="match status" value="1"/>
</dbReference>
<protein>
    <submittedName>
        <fullName evidence="8">Cyclin d3,3 isoform 1</fullName>
    </submittedName>
</protein>
<keyword evidence="9" id="KW-1185">Reference proteome</keyword>
<keyword evidence="3 5" id="KW-0195">Cyclin</keyword>
<dbReference type="InterPro" id="IPR013763">
    <property type="entry name" value="Cyclin-like_dom"/>
</dbReference>
<dbReference type="SMART" id="SM00385">
    <property type="entry name" value="CYCLIN"/>
    <property type="match status" value="1"/>
</dbReference>
<dbReference type="InParanoid" id="A0A061DGR5"/>
<reference evidence="8 9" key="1">
    <citation type="journal article" date="2013" name="Genome Biol.">
        <title>The genome sequence of the most widely cultivated cacao type and its use to identify candidate genes regulating pod color.</title>
        <authorList>
            <person name="Motamayor J.C."/>
            <person name="Mockaitis K."/>
            <person name="Schmutz J."/>
            <person name="Haiminen N."/>
            <person name="Iii D.L."/>
            <person name="Cornejo O."/>
            <person name="Findley S.D."/>
            <person name="Zheng P."/>
            <person name="Utro F."/>
            <person name="Royaert S."/>
            <person name="Saski C."/>
            <person name="Jenkins J."/>
            <person name="Podicheti R."/>
            <person name="Zhao M."/>
            <person name="Scheffler B.E."/>
            <person name="Stack J.C."/>
            <person name="Feltus F.A."/>
            <person name="Mustiga G.M."/>
            <person name="Amores F."/>
            <person name="Phillips W."/>
            <person name="Marelli J.P."/>
            <person name="May G.D."/>
            <person name="Shapiro H."/>
            <person name="Ma J."/>
            <person name="Bustamante C.D."/>
            <person name="Schnell R.J."/>
            <person name="Main D."/>
            <person name="Gilbert D."/>
            <person name="Parida L."/>
            <person name="Kuhn D.N."/>
        </authorList>
    </citation>
    <scope>NUCLEOTIDE SEQUENCE [LARGE SCALE GENOMIC DNA]</scope>
    <source>
        <strain evidence="9">cv. Matina 1-6</strain>
    </source>
</reference>
<dbReference type="InterPro" id="IPR048258">
    <property type="entry name" value="Cyclins_cyclin-box"/>
</dbReference>
<dbReference type="PANTHER" id="PTHR10177">
    <property type="entry name" value="CYCLINS"/>
    <property type="match status" value="1"/>
</dbReference>